<protein>
    <submittedName>
        <fullName evidence="1">Uncharacterized protein</fullName>
    </submittedName>
</protein>
<evidence type="ECO:0000313" key="2">
    <source>
        <dbReference type="Proteomes" id="UP001460270"/>
    </source>
</evidence>
<keyword evidence="2" id="KW-1185">Reference proteome</keyword>
<evidence type="ECO:0000313" key="1">
    <source>
        <dbReference type="EMBL" id="KAK7945124.1"/>
    </source>
</evidence>
<reference evidence="2" key="1">
    <citation type="submission" date="2024-04" db="EMBL/GenBank/DDBJ databases">
        <title>Salinicola lusitanus LLJ914,a marine bacterium isolated from the Okinawa Trough.</title>
        <authorList>
            <person name="Li J."/>
        </authorList>
    </citation>
    <scope>NUCLEOTIDE SEQUENCE [LARGE SCALE GENOMIC DNA]</scope>
</reference>
<sequence>MSILQSGAVLNQANAGQTQVKVATAGVQRLLHSPNGPVKQVLLTSMPQQVQQTQGQSVQVQIPAAAQVPQVQQQAVQVQQQAVQVQQQAVQVQQQAVQVQPQTVQVQQQTVQVQPQTVQVQPQTVQTQVQLQPAMQPQTPGSEAKRITLVLQQPSQTATSAPTTQQQQVAQVQVAQQGQQQQPQTPTRLVLGQLPGGKLVLQGSQLAALTQGRSAGQTGGQPKVLTIQLQVQQQPNQQGGVKYQLVSGAGNTGSPQVLQISQGQGGQRVALPLKMLLQPQVSTSSSAGGTVSVVKVINSSAAGTSTTTTSPSQAIRITKASGEPASVRRVEILCKQEKANRIVAEAIAGLRHVVRRISPES</sequence>
<dbReference type="AlphaFoldDB" id="A0AAW0QFD8"/>
<organism evidence="1 2">
    <name type="scientific">Mugilogobius chulae</name>
    <name type="common">yellowstripe goby</name>
    <dbReference type="NCBI Taxonomy" id="88201"/>
    <lineage>
        <taxon>Eukaryota</taxon>
        <taxon>Metazoa</taxon>
        <taxon>Chordata</taxon>
        <taxon>Craniata</taxon>
        <taxon>Vertebrata</taxon>
        <taxon>Euteleostomi</taxon>
        <taxon>Actinopterygii</taxon>
        <taxon>Neopterygii</taxon>
        <taxon>Teleostei</taxon>
        <taxon>Neoteleostei</taxon>
        <taxon>Acanthomorphata</taxon>
        <taxon>Gobiaria</taxon>
        <taxon>Gobiiformes</taxon>
        <taxon>Gobioidei</taxon>
        <taxon>Gobiidae</taxon>
        <taxon>Gobionellinae</taxon>
        <taxon>Mugilogobius</taxon>
    </lineage>
</organism>
<accession>A0AAW0QFD8</accession>
<dbReference type="Proteomes" id="UP001460270">
    <property type="component" value="Unassembled WGS sequence"/>
</dbReference>
<gene>
    <name evidence="1" type="ORF">WMY93_000852</name>
</gene>
<name>A0AAW0QFD8_9GOBI</name>
<dbReference type="EMBL" id="JBBPFD010000001">
    <property type="protein sequence ID" value="KAK7945124.1"/>
    <property type="molecule type" value="Genomic_DNA"/>
</dbReference>
<proteinExistence type="predicted"/>
<comment type="caution">
    <text evidence="1">The sequence shown here is derived from an EMBL/GenBank/DDBJ whole genome shotgun (WGS) entry which is preliminary data.</text>
</comment>